<proteinExistence type="predicted"/>
<evidence type="ECO:0000313" key="3">
    <source>
        <dbReference type="Proteomes" id="UP001138802"/>
    </source>
</evidence>
<dbReference type="Pfam" id="PF10040">
    <property type="entry name" value="CRISPR_Cas6"/>
    <property type="match status" value="1"/>
</dbReference>
<dbReference type="Proteomes" id="UP001138802">
    <property type="component" value="Unassembled WGS sequence"/>
</dbReference>
<reference evidence="2 3" key="1">
    <citation type="journal article" date="2020" name="Microorganisms">
        <title>Osmotic Adaptation and Compatible Solute Biosynthesis of Phototrophic Bacteria as Revealed from Genome Analyses.</title>
        <authorList>
            <person name="Imhoff J.F."/>
            <person name="Rahn T."/>
            <person name="Kunzel S."/>
            <person name="Keller A."/>
            <person name="Neulinger S.C."/>
        </authorList>
    </citation>
    <scope>NUCLEOTIDE SEQUENCE [LARGE SCALE GENOMIC DNA]</scope>
    <source>
        <strain evidence="2 3">DSM 21303</strain>
    </source>
</reference>
<dbReference type="AlphaFoldDB" id="A0A9X0WI91"/>
<dbReference type="Gene3D" id="3.30.70.1900">
    <property type="match status" value="1"/>
</dbReference>
<dbReference type="EMBL" id="NRSD01000010">
    <property type="protein sequence ID" value="MBK1645237.1"/>
    <property type="molecule type" value="Genomic_DNA"/>
</dbReference>
<organism evidence="2 3">
    <name type="scientific">Thiocapsa imhoffii</name>
    <dbReference type="NCBI Taxonomy" id="382777"/>
    <lineage>
        <taxon>Bacteria</taxon>
        <taxon>Pseudomonadati</taxon>
        <taxon>Pseudomonadota</taxon>
        <taxon>Gammaproteobacteria</taxon>
        <taxon>Chromatiales</taxon>
        <taxon>Chromatiaceae</taxon>
        <taxon>Thiocapsa</taxon>
    </lineage>
</organism>
<keyword evidence="3" id="KW-1185">Reference proteome</keyword>
<protein>
    <recommendedName>
        <fullName evidence="1">CRISPR-associated protein Cas6 C-terminal domain-containing protein</fullName>
    </recommendedName>
</protein>
<sequence>MGDDEGRSGAMTPRAAAGHLPAAFPPLARVRCWFEARELIRFPDYAGSAWRGLLGHGLRKTACVTRQPTCAGCLLIQHCVYSTLFESPDAAGTPGGSPHPFVLEIDPRAPRVLEPGTAFRLDLQVLGAAIQQVPYLIHSFGVAGTRGFGRTGGRFILTAVEREVTLGSENWRTVYDATLGRYDPLENAAPVVPPAPRQVRLQLRTPWRLKRAGQRIGARELSAFDIAHALYRRLRTLAAAHGGEPTHFDHRRLPSDPEALRLTIDWLRWHDWTRYSSRQDALMQLGGLIGEVILDGPALADLWPALWFGQWTHVGQGTAFGLGGYRLASLQESDR</sequence>
<accession>A0A9X0WI91</accession>
<evidence type="ECO:0000259" key="1">
    <source>
        <dbReference type="Pfam" id="PF10040"/>
    </source>
</evidence>
<comment type="caution">
    <text evidence="2">The sequence shown here is derived from an EMBL/GenBank/DDBJ whole genome shotgun (WGS) entry which is preliminary data.</text>
</comment>
<evidence type="ECO:0000313" key="2">
    <source>
        <dbReference type="EMBL" id="MBK1645237.1"/>
    </source>
</evidence>
<gene>
    <name evidence="2" type="ORF">CKO25_11405</name>
</gene>
<dbReference type="InterPro" id="IPR019267">
    <property type="entry name" value="CRISPR-assoc_Cas6_C"/>
</dbReference>
<name>A0A9X0WI91_9GAMM</name>
<feature type="domain" description="CRISPR-associated protein Cas6 C-terminal" evidence="1">
    <location>
        <begin position="201"/>
        <end position="325"/>
    </location>
</feature>